<gene>
    <name evidence="1" type="ORF">BV25DRAFT_1817190</name>
</gene>
<protein>
    <submittedName>
        <fullName evidence="1">Uncharacterized protein</fullName>
    </submittedName>
</protein>
<feature type="non-terminal residue" evidence="1">
    <location>
        <position position="1"/>
    </location>
</feature>
<keyword evidence="2" id="KW-1185">Reference proteome</keyword>
<name>A0ACB8SD17_9AGAM</name>
<proteinExistence type="predicted"/>
<organism evidence="1 2">
    <name type="scientific">Artomyces pyxidatus</name>
    <dbReference type="NCBI Taxonomy" id="48021"/>
    <lineage>
        <taxon>Eukaryota</taxon>
        <taxon>Fungi</taxon>
        <taxon>Dikarya</taxon>
        <taxon>Basidiomycota</taxon>
        <taxon>Agaricomycotina</taxon>
        <taxon>Agaricomycetes</taxon>
        <taxon>Russulales</taxon>
        <taxon>Auriscalpiaceae</taxon>
        <taxon>Artomyces</taxon>
    </lineage>
</organism>
<evidence type="ECO:0000313" key="2">
    <source>
        <dbReference type="Proteomes" id="UP000814140"/>
    </source>
</evidence>
<evidence type="ECO:0000313" key="1">
    <source>
        <dbReference type="EMBL" id="KAI0054335.1"/>
    </source>
</evidence>
<dbReference type="Proteomes" id="UP000814140">
    <property type="component" value="Unassembled WGS sequence"/>
</dbReference>
<reference evidence="1" key="2">
    <citation type="journal article" date="2022" name="New Phytol.">
        <title>Evolutionary transition to the ectomycorrhizal habit in the genomes of a hyperdiverse lineage of mushroom-forming fungi.</title>
        <authorList>
            <person name="Looney B."/>
            <person name="Miyauchi S."/>
            <person name="Morin E."/>
            <person name="Drula E."/>
            <person name="Courty P.E."/>
            <person name="Kohler A."/>
            <person name="Kuo A."/>
            <person name="LaButti K."/>
            <person name="Pangilinan J."/>
            <person name="Lipzen A."/>
            <person name="Riley R."/>
            <person name="Andreopoulos W."/>
            <person name="He G."/>
            <person name="Johnson J."/>
            <person name="Nolan M."/>
            <person name="Tritt A."/>
            <person name="Barry K.W."/>
            <person name="Grigoriev I.V."/>
            <person name="Nagy L.G."/>
            <person name="Hibbett D."/>
            <person name="Henrissat B."/>
            <person name="Matheny P.B."/>
            <person name="Labbe J."/>
            <person name="Martin F.M."/>
        </authorList>
    </citation>
    <scope>NUCLEOTIDE SEQUENCE</scope>
    <source>
        <strain evidence="1">HHB10654</strain>
    </source>
</reference>
<reference evidence="1" key="1">
    <citation type="submission" date="2021-03" db="EMBL/GenBank/DDBJ databases">
        <authorList>
            <consortium name="DOE Joint Genome Institute"/>
            <person name="Ahrendt S."/>
            <person name="Looney B.P."/>
            <person name="Miyauchi S."/>
            <person name="Morin E."/>
            <person name="Drula E."/>
            <person name="Courty P.E."/>
            <person name="Chicoki N."/>
            <person name="Fauchery L."/>
            <person name="Kohler A."/>
            <person name="Kuo A."/>
            <person name="Labutti K."/>
            <person name="Pangilinan J."/>
            <person name="Lipzen A."/>
            <person name="Riley R."/>
            <person name="Andreopoulos W."/>
            <person name="He G."/>
            <person name="Johnson J."/>
            <person name="Barry K.W."/>
            <person name="Grigoriev I.V."/>
            <person name="Nagy L."/>
            <person name="Hibbett D."/>
            <person name="Henrissat B."/>
            <person name="Matheny P.B."/>
            <person name="Labbe J."/>
            <person name="Martin F."/>
        </authorList>
    </citation>
    <scope>NUCLEOTIDE SEQUENCE</scope>
    <source>
        <strain evidence="1">HHB10654</strain>
    </source>
</reference>
<accession>A0ACB8SD17</accession>
<comment type="caution">
    <text evidence="1">The sequence shown here is derived from an EMBL/GenBank/DDBJ whole genome shotgun (WGS) entry which is preliminary data.</text>
</comment>
<dbReference type="EMBL" id="MU277503">
    <property type="protein sequence ID" value="KAI0054335.1"/>
    <property type="molecule type" value="Genomic_DNA"/>
</dbReference>
<sequence>PTTVSRYVTFGLDILIETLRNMPETNINWPEDDSEFEELTTLVVARHSRLWGAFATVDGLNLPVQTSDDLDIENATYNGWMSDHFVSSVLVFSPKGIIIAASINAPGSWHDSRVARPIYDKLRTSTPPGFYLVADTAFPRGTQQIEERIKAPLKAGQRLHGTQAEIAERSAFDREVLSYRQTAEWGMRALQGSFGRLRIPLEINHVERCGNLLETCLRLHNLRTITVGINQIRTVYMKHWQADEEQELVWKTFEDMLFSEQWESDRVARFHTFARYD</sequence>